<protein>
    <submittedName>
        <fullName evidence="1">Uncharacterized protein</fullName>
    </submittedName>
</protein>
<evidence type="ECO:0000313" key="4">
    <source>
        <dbReference type="EMBL" id="GBL62051.1"/>
    </source>
</evidence>
<keyword evidence="5" id="KW-1185">Reference proteome</keyword>
<evidence type="ECO:0000313" key="2">
    <source>
        <dbReference type="EMBL" id="GBL61863.1"/>
    </source>
</evidence>
<evidence type="ECO:0000313" key="3">
    <source>
        <dbReference type="EMBL" id="GBL61955.1"/>
    </source>
</evidence>
<dbReference type="Proteomes" id="UP000499080">
    <property type="component" value="Unassembled WGS sequence"/>
</dbReference>
<comment type="caution">
    <text evidence="1">The sequence shown here is derived from an EMBL/GenBank/DDBJ whole genome shotgun (WGS) entry which is preliminary data.</text>
</comment>
<dbReference type="EMBL" id="BGPR01227413">
    <property type="protein sequence ID" value="GBL61854.1"/>
    <property type="molecule type" value="Genomic_DNA"/>
</dbReference>
<dbReference type="EMBL" id="BGPR01227438">
    <property type="protein sequence ID" value="GBL61955.1"/>
    <property type="molecule type" value="Genomic_DNA"/>
</dbReference>
<evidence type="ECO:0000313" key="5">
    <source>
        <dbReference type="Proteomes" id="UP000499080"/>
    </source>
</evidence>
<reference evidence="1 5" key="1">
    <citation type="journal article" date="2019" name="Sci. Rep.">
        <title>Orb-weaving spider Araneus ventricosus genome elucidates the spidroin gene catalogue.</title>
        <authorList>
            <person name="Kono N."/>
            <person name="Nakamura H."/>
            <person name="Ohtoshi R."/>
            <person name="Moran D.A.P."/>
            <person name="Shinohara A."/>
            <person name="Yoshida Y."/>
            <person name="Fujiwara M."/>
            <person name="Mori M."/>
            <person name="Tomita M."/>
            <person name="Arakawa K."/>
        </authorList>
    </citation>
    <scope>NUCLEOTIDE SEQUENCE [LARGE SCALE GENOMIC DNA]</scope>
</reference>
<sequence>MDQWRLWAGYSPVSALDKMGLCVRLSKSVPTWIFIYMRTILANSFSGFYQLPSWQDQHQIHLSSGFWQKGTLKSRSANPNAQLFAADSENI</sequence>
<evidence type="ECO:0000313" key="1">
    <source>
        <dbReference type="EMBL" id="GBL61854.1"/>
    </source>
</evidence>
<proteinExistence type="predicted"/>
<dbReference type="EMBL" id="BGPR01227415">
    <property type="protein sequence ID" value="GBL61863.1"/>
    <property type="molecule type" value="Genomic_DNA"/>
</dbReference>
<feature type="non-terminal residue" evidence="1">
    <location>
        <position position="91"/>
    </location>
</feature>
<dbReference type="AlphaFoldDB" id="A0A4Y1ZPL7"/>
<accession>A0A4Y1ZPL7</accession>
<gene>
    <name evidence="3" type="ORF">AVEN_129597_1</name>
    <name evidence="2" type="ORF">AVEN_18498_1</name>
    <name evidence="4" type="ORF">AVEN_220907_1</name>
    <name evidence="1" type="ORF">AVEN_267263_1</name>
</gene>
<name>A0A4Y1ZPL7_ARAVE</name>
<organism evidence="1 5">
    <name type="scientific">Araneus ventricosus</name>
    <name type="common">Orbweaver spider</name>
    <name type="synonym">Epeira ventricosa</name>
    <dbReference type="NCBI Taxonomy" id="182803"/>
    <lineage>
        <taxon>Eukaryota</taxon>
        <taxon>Metazoa</taxon>
        <taxon>Ecdysozoa</taxon>
        <taxon>Arthropoda</taxon>
        <taxon>Chelicerata</taxon>
        <taxon>Arachnida</taxon>
        <taxon>Araneae</taxon>
        <taxon>Araneomorphae</taxon>
        <taxon>Entelegynae</taxon>
        <taxon>Araneoidea</taxon>
        <taxon>Araneidae</taxon>
        <taxon>Araneus</taxon>
    </lineage>
</organism>
<dbReference type="EMBL" id="BGPR01227465">
    <property type="protein sequence ID" value="GBL62051.1"/>
    <property type="molecule type" value="Genomic_DNA"/>
</dbReference>